<dbReference type="Proteomes" id="UP000264960">
    <property type="component" value="Chromosome"/>
</dbReference>
<protein>
    <submittedName>
        <fullName evidence="1">Uncharacterized protein</fullName>
    </submittedName>
</protein>
<dbReference type="RefSeq" id="WP_117732373.1">
    <property type="nucleotide sequence ID" value="NZ_CP027116.1"/>
</dbReference>
<dbReference type="AlphaFoldDB" id="A0AAD0MMJ9"/>
<dbReference type="EMBL" id="CP027116">
    <property type="protein sequence ID" value="AVM25767.1"/>
    <property type="molecule type" value="Genomic_DNA"/>
</dbReference>
<sequence length="309" mass="35484">MNKQAYLYNCFVSFNGEKTDIAFDDLLDKIVTLKPEKKLKRVKQDDYTSLSMTPDGNSRIRKLGFGKYRNKKPYETDKGTDIIELIKRDVLEMSSAVFIPNSRLAIVEYNHYGPRMRAISDYLTSFLYKDDNNVWEVEFVPVESKLGWEDISASTDIKTLEIKLDIGGKSRHFISRTNNPESLFFKLIRNTVTTHNEFGANKATLSFSKGRKGTGFNKDNLMSLLELLELESDLFETVKIKYLSPNTGRTETIDLKNEGVTGLYLKNVTVNSNWEFICNEILEEYPNNENSTFAKYGPLLPKRISDVIK</sequence>
<dbReference type="InterPro" id="IPR046618">
    <property type="entry name" value="DUF6731"/>
</dbReference>
<accession>A0AAD0MMJ9</accession>
<name>A0AAD0MMJ9_BACPU</name>
<reference evidence="1 2" key="1">
    <citation type="submission" date="2018-02" db="EMBL/GenBank/DDBJ databases">
        <title>The complete genome of two Bacillus pumilus strains from Cuatro Cienegas, Coahuila, Mexico.</title>
        <authorList>
            <person name="Zarza E."/>
            <person name="Alcaraz L.D."/>
            <person name="Aguilar-Salinas B."/>
            <person name="Islas A."/>
            <person name="Olmedo-Alvarez G."/>
        </authorList>
    </citation>
    <scope>NUCLEOTIDE SEQUENCE [LARGE SCALE GENOMIC DNA]</scope>
    <source>
        <strain evidence="1 2">145</strain>
    </source>
</reference>
<gene>
    <name evidence="1" type="ORF">C5695_18695</name>
</gene>
<proteinExistence type="predicted"/>
<evidence type="ECO:0000313" key="2">
    <source>
        <dbReference type="Proteomes" id="UP000264960"/>
    </source>
</evidence>
<evidence type="ECO:0000313" key="1">
    <source>
        <dbReference type="EMBL" id="AVM25767.1"/>
    </source>
</evidence>
<organism evidence="1 2">
    <name type="scientific">Bacillus pumilus</name>
    <name type="common">Bacillus mesentericus</name>
    <dbReference type="NCBI Taxonomy" id="1408"/>
    <lineage>
        <taxon>Bacteria</taxon>
        <taxon>Bacillati</taxon>
        <taxon>Bacillota</taxon>
        <taxon>Bacilli</taxon>
        <taxon>Bacillales</taxon>
        <taxon>Bacillaceae</taxon>
        <taxon>Bacillus</taxon>
    </lineage>
</organism>
<dbReference type="Pfam" id="PF20505">
    <property type="entry name" value="DUF6731"/>
    <property type="match status" value="1"/>
</dbReference>